<dbReference type="Pfam" id="PF08757">
    <property type="entry name" value="CotH"/>
    <property type="match status" value="1"/>
</dbReference>
<evidence type="ECO:0000313" key="3">
    <source>
        <dbReference type="EMBL" id="OBY09546.1"/>
    </source>
</evidence>
<dbReference type="EMBL" id="MAPZ01000031">
    <property type="protein sequence ID" value="OBY09546.1"/>
    <property type="molecule type" value="Genomic_DNA"/>
</dbReference>
<keyword evidence="4" id="KW-1185">Reference proteome</keyword>
<feature type="transmembrane region" description="Helical" evidence="2">
    <location>
        <begin position="588"/>
        <end position="606"/>
    </location>
</feature>
<dbReference type="PANTHER" id="PTHR40050">
    <property type="entry name" value="INNER SPORE COAT PROTEIN H"/>
    <property type="match status" value="1"/>
</dbReference>
<dbReference type="InterPro" id="IPR014867">
    <property type="entry name" value="Spore_coat_CotH_CotH2/3/7"/>
</dbReference>
<feature type="compositionally biased region" description="Low complexity" evidence="1">
    <location>
        <begin position="509"/>
        <end position="526"/>
    </location>
</feature>
<evidence type="ECO:0000256" key="2">
    <source>
        <dbReference type="SAM" id="Phobius"/>
    </source>
</evidence>
<name>A0A1B8RL77_9CLOT</name>
<feature type="compositionally biased region" description="Polar residues" evidence="1">
    <location>
        <begin position="537"/>
        <end position="559"/>
    </location>
</feature>
<dbReference type="PANTHER" id="PTHR40050:SF1">
    <property type="entry name" value="INNER SPORE COAT PROTEIN H"/>
    <property type="match status" value="1"/>
</dbReference>
<feature type="region of interest" description="Disordered" evidence="1">
    <location>
        <begin position="509"/>
        <end position="569"/>
    </location>
</feature>
<evidence type="ECO:0008006" key="5">
    <source>
        <dbReference type="Google" id="ProtNLM"/>
    </source>
</evidence>
<accession>A0A1B8RL77</accession>
<evidence type="ECO:0000313" key="4">
    <source>
        <dbReference type="Proteomes" id="UP000092714"/>
    </source>
</evidence>
<feature type="transmembrane region" description="Helical" evidence="2">
    <location>
        <begin position="7"/>
        <end position="28"/>
    </location>
</feature>
<reference evidence="3 4" key="1">
    <citation type="submission" date="2016-06" db="EMBL/GenBank/DDBJ databases">
        <authorList>
            <person name="Kjaerup R.B."/>
            <person name="Dalgaard T.S."/>
            <person name="Juul-Madsen H.R."/>
        </authorList>
    </citation>
    <scope>NUCLEOTIDE SEQUENCE [LARGE SCALE GENOMIC DNA]</scope>
    <source>
        <strain evidence="3 4">373-A1</strain>
    </source>
</reference>
<keyword evidence="2" id="KW-0812">Transmembrane</keyword>
<dbReference type="RefSeq" id="WP_055185140.1">
    <property type="nucleotide sequence ID" value="NZ_CABJAZ010000003.1"/>
</dbReference>
<protein>
    <recommendedName>
        <fullName evidence="5">Spore coat protein CotH</fullName>
    </recommendedName>
</protein>
<proteinExistence type="predicted"/>
<comment type="caution">
    <text evidence="3">The sequence shown here is derived from an EMBL/GenBank/DDBJ whole genome shotgun (WGS) entry which is preliminary data.</text>
</comment>
<dbReference type="AlphaFoldDB" id="A0A1B8RL77"/>
<gene>
    <name evidence="3" type="ORF">CP373A1_15715</name>
</gene>
<organism evidence="3 4">
    <name type="scientific">Clostridium paraputrificum</name>
    <dbReference type="NCBI Taxonomy" id="29363"/>
    <lineage>
        <taxon>Bacteria</taxon>
        <taxon>Bacillati</taxon>
        <taxon>Bacillota</taxon>
        <taxon>Clostridia</taxon>
        <taxon>Eubacteriales</taxon>
        <taxon>Clostridiaceae</taxon>
        <taxon>Clostridium</taxon>
    </lineage>
</organism>
<dbReference type="Proteomes" id="UP000092714">
    <property type="component" value="Unassembled WGS sequence"/>
</dbReference>
<evidence type="ECO:0000256" key="1">
    <source>
        <dbReference type="SAM" id="MobiDB-lite"/>
    </source>
</evidence>
<keyword evidence="2" id="KW-1133">Transmembrane helix</keyword>
<dbReference type="eggNOG" id="COG5337">
    <property type="taxonomic scope" value="Bacteria"/>
</dbReference>
<keyword evidence="2" id="KW-0472">Membrane</keyword>
<sequence length="615" mass="69034">MIKSNKFKVIACVFMVCALLFTSFILIYPKEMSNASSDQYSTLLFDNTKVADIKINISDEDWQDMLSNPLKEEYHRADITINGEAFYNVGIRTKGNTSLSQVASSDSERYSFKVKFDKYVNGQNYYGLDMLNLNNIYADATYLKEYLSYDLFEFMGVTTPKNSFSNIAINDNNYGLYLAIEGLQESYLERNYGYDHGNLYKAEGTGTNLKYTGETQSNYSGLKDNAITAITDDDFQKIIDMIKNLNNGTNLEKYIDIDATLRYFAVSTTLVNLDSYQSNLFHNYYIYEKDGICTILPWDLNLSFGGFSAEMGGGNRGEMNNSKRTSSDLSTIHFPIDEPTSTNLSDSPLLEKLLEVNEYKDLYHKYLNDIVSTYFDSGIFKNKLYSTASLIDEYVKNDSTAFYSYSQFKNSLDELYKLGNYRSKSISLQLTGVIPSTKEAQNQVNLDEYLGSNLVNMSLLGSMGGGKGDENKVNAMNQNTDSNISSNIPPQINNATNGNMNPPDMDINQGGINGNIPSPNNNNQNGMTAPPIDNDMMMQQTESSNNKLPNPEDNQQQIPVPNDKTKPAMGNMDKNNLNSNKSISTLEMAFVLSSIVVISIACILANKFKRKKYMV</sequence>